<gene>
    <name evidence="1" type="ORF">C8E01_109117</name>
</gene>
<accession>A0A2U1AUA4</accession>
<evidence type="ECO:0000313" key="2">
    <source>
        <dbReference type="Proteomes" id="UP000245466"/>
    </source>
</evidence>
<dbReference type="Pfam" id="PF13711">
    <property type="entry name" value="DUF4160"/>
    <property type="match status" value="1"/>
</dbReference>
<reference evidence="1 2" key="1">
    <citation type="submission" date="2018-04" db="EMBL/GenBank/DDBJ databases">
        <title>Genomic Encyclopedia of Type Strains, Phase IV (KMG-IV): sequencing the most valuable type-strain genomes for metagenomic binning, comparative biology and taxonomic classification.</title>
        <authorList>
            <person name="Goeker M."/>
        </authorList>
    </citation>
    <scope>NUCLEOTIDE SEQUENCE [LARGE SCALE GENOMIC DNA]</scope>
    <source>
        <strain evidence="1 2">DSM 100231</strain>
    </source>
</reference>
<proteinExistence type="predicted"/>
<dbReference type="AlphaFoldDB" id="A0A2U1AUA4"/>
<comment type="caution">
    <text evidence="1">The sequence shown here is derived from an EMBL/GenBank/DDBJ whole genome shotgun (WGS) entry which is preliminary data.</text>
</comment>
<name>A0A2U1AUA4_9BACT</name>
<evidence type="ECO:0000313" key="1">
    <source>
        <dbReference type="EMBL" id="PVY39973.1"/>
    </source>
</evidence>
<sequence>MPTILRIFGYRFFFFSNEGNEPPHIHIEKAEGYAKYWLEPVELASSYAFNAKELNELRKLVIENKALFEQKWHEYFS</sequence>
<dbReference type="InterPro" id="IPR025427">
    <property type="entry name" value="DUF4160"/>
</dbReference>
<protein>
    <submittedName>
        <fullName evidence="1">Uncharacterized protein DUF4160</fullName>
    </submittedName>
</protein>
<dbReference type="Proteomes" id="UP000245466">
    <property type="component" value="Unassembled WGS sequence"/>
</dbReference>
<dbReference type="EMBL" id="QEKI01000009">
    <property type="protein sequence ID" value="PVY39973.1"/>
    <property type="molecule type" value="Genomic_DNA"/>
</dbReference>
<dbReference type="RefSeq" id="WP_116544103.1">
    <property type="nucleotide sequence ID" value="NZ_QEKI01000009.1"/>
</dbReference>
<dbReference type="OrthoDB" id="122670at2"/>
<organism evidence="1 2">
    <name type="scientific">Pontibacter virosus</name>
    <dbReference type="NCBI Taxonomy" id="1765052"/>
    <lineage>
        <taxon>Bacteria</taxon>
        <taxon>Pseudomonadati</taxon>
        <taxon>Bacteroidota</taxon>
        <taxon>Cytophagia</taxon>
        <taxon>Cytophagales</taxon>
        <taxon>Hymenobacteraceae</taxon>
        <taxon>Pontibacter</taxon>
    </lineage>
</organism>
<keyword evidence="2" id="KW-1185">Reference proteome</keyword>